<reference evidence="2 3" key="1">
    <citation type="submission" date="2018-12" db="EMBL/GenBank/DDBJ databases">
        <title>Genomic taxonomy of the Vibrionaceae family.</title>
        <authorList>
            <person name="Gomez-Gil B."/>
            <person name="Enciso-Ibarra K."/>
        </authorList>
    </citation>
    <scope>NUCLEOTIDE SEQUENCE [LARGE SCALE GENOMIC DNA]</scope>
    <source>
        <strain evidence="2 3">CAIM 594</strain>
    </source>
</reference>
<dbReference type="Gene3D" id="3.40.630.30">
    <property type="match status" value="1"/>
</dbReference>
<dbReference type="InterPro" id="IPR016181">
    <property type="entry name" value="Acyl_CoA_acyltransferase"/>
</dbReference>
<accession>A0A3R9EEN3</accession>
<evidence type="ECO:0000313" key="2">
    <source>
        <dbReference type="EMBL" id="RSD30000.1"/>
    </source>
</evidence>
<keyword evidence="2" id="KW-0808">Transferase</keyword>
<organism evidence="2 3">
    <name type="scientific">Vibrio pectenicida</name>
    <dbReference type="NCBI Taxonomy" id="62763"/>
    <lineage>
        <taxon>Bacteria</taxon>
        <taxon>Pseudomonadati</taxon>
        <taxon>Pseudomonadota</taxon>
        <taxon>Gammaproteobacteria</taxon>
        <taxon>Vibrionales</taxon>
        <taxon>Vibrionaceae</taxon>
        <taxon>Vibrio</taxon>
    </lineage>
</organism>
<evidence type="ECO:0000259" key="1">
    <source>
        <dbReference type="PROSITE" id="PS51186"/>
    </source>
</evidence>
<dbReference type="PANTHER" id="PTHR43415:SF5">
    <property type="entry name" value="ACETYLTRANSFERASE"/>
    <property type="match status" value="1"/>
</dbReference>
<dbReference type="EMBL" id="RSFA01000091">
    <property type="protein sequence ID" value="RSD30000.1"/>
    <property type="molecule type" value="Genomic_DNA"/>
</dbReference>
<dbReference type="InterPro" id="IPR000182">
    <property type="entry name" value="GNAT_dom"/>
</dbReference>
<name>A0A3R9EEN3_9VIBR</name>
<sequence length="158" mass="18182">MELRTFNPSDHNLLIRWIDSEKLNYQWGGPSFSFPLNSIQINKHCTQPSVFPFIFIVEEREAGYVELVKVSDEHFRICRVFLSNHVRGQGLAKVMLIQLITLAKEQLQAKTLSLAVFKTNTVARCCYESLGFVVTYYQTGTQSWDGEVWDLLTMAKSL</sequence>
<protein>
    <submittedName>
        <fullName evidence="2">N-acetyltransferase</fullName>
    </submittedName>
</protein>
<dbReference type="AlphaFoldDB" id="A0A3R9EEN3"/>
<dbReference type="RefSeq" id="WP_125322775.1">
    <property type="nucleotide sequence ID" value="NZ_AP024889.1"/>
</dbReference>
<dbReference type="GO" id="GO:0016747">
    <property type="term" value="F:acyltransferase activity, transferring groups other than amino-acyl groups"/>
    <property type="evidence" value="ECO:0007669"/>
    <property type="project" value="InterPro"/>
</dbReference>
<comment type="caution">
    <text evidence="2">The sequence shown here is derived from an EMBL/GenBank/DDBJ whole genome shotgun (WGS) entry which is preliminary data.</text>
</comment>
<dbReference type="SUPFAM" id="SSF55729">
    <property type="entry name" value="Acyl-CoA N-acyltransferases (Nat)"/>
    <property type="match status" value="1"/>
</dbReference>
<dbReference type="Proteomes" id="UP000269041">
    <property type="component" value="Unassembled WGS sequence"/>
</dbReference>
<dbReference type="Pfam" id="PF00583">
    <property type="entry name" value="Acetyltransf_1"/>
    <property type="match status" value="1"/>
</dbReference>
<dbReference type="PANTHER" id="PTHR43415">
    <property type="entry name" value="SPERMIDINE N(1)-ACETYLTRANSFERASE"/>
    <property type="match status" value="1"/>
</dbReference>
<dbReference type="CDD" id="cd04301">
    <property type="entry name" value="NAT_SF"/>
    <property type="match status" value="1"/>
</dbReference>
<gene>
    <name evidence="2" type="ORF">EJA03_16220</name>
</gene>
<keyword evidence="3" id="KW-1185">Reference proteome</keyword>
<dbReference type="OrthoDB" id="326501at2"/>
<proteinExistence type="predicted"/>
<evidence type="ECO:0000313" key="3">
    <source>
        <dbReference type="Proteomes" id="UP000269041"/>
    </source>
</evidence>
<dbReference type="PROSITE" id="PS51186">
    <property type="entry name" value="GNAT"/>
    <property type="match status" value="1"/>
</dbReference>
<feature type="domain" description="N-acetyltransferase" evidence="1">
    <location>
        <begin position="1"/>
        <end position="155"/>
    </location>
</feature>